<evidence type="ECO:0000256" key="11">
    <source>
        <dbReference type="ARBA" id="ARBA00023136"/>
    </source>
</evidence>
<protein>
    <submittedName>
        <fullName evidence="15">Cytochrome b</fullName>
    </submittedName>
</protein>
<dbReference type="InterPro" id="IPR011577">
    <property type="entry name" value="Cyt_b561_bac/Ni-Hgenase"/>
</dbReference>
<keyword evidence="16" id="KW-1185">Reference proteome</keyword>
<evidence type="ECO:0000259" key="14">
    <source>
        <dbReference type="Pfam" id="PF01292"/>
    </source>
</evidence>
<keyword evidence="6 13" id="KW-0812">Transmembrane</keyword>
<evidence type="ECO:0000256" key="10">
    <source>
        <dbReference type="ARBA" id="ARBA00023004"/>
    </source>
</evidence>
<evidence type="ECO:0000256" key="8">
    <source>
        <dbReference type="ARBA" id="ARBA00022982"/>
    </source>
</evidence>
<feature type="transmembrane region" description="Helical" evidence="13">
    <location>
        <begin position="12"/>
        <end position="32"/>
    </location>
</feature>
<dbReference type="InterPro" id="IPR052168">
    <property type="entry name" value="Cytochrome_b561_oxidase"/>
</dbReference>
<keyword evidence="8" id="KW-0249">Electron transport</keyword>
<feature type="transmembrane region" description="Helical" evidence="13">
    <location>
        <begin position="146"/>
        <end position="167"/>
    </location>
</feature>
<name>A0ABY7ALX9_9ALTE</name>
<comment type="similarity">
    <text evidence="12">Belongs to the cytochrome b561 family.</text>
</comment>
<comment type="subcellular location">
    <subcellularLocation>
        <location evidence="2">Cell membrane</location>
        <topology evidence="2">Multi-pass membrane protein</topology>
    </subcellularLocation>
</comment>
<evidence type="ECO:0000256" key="3">
    <source>
        <dbReference type="ARBA" id="ARBA00022448"/>
    </source>
</evidence>
<feature type="transmembrane region" description="Helical" evidence="13">
    <location>
        <begin position="52"/>
        <end position="69"/>
    </location>
</feature>
<feature type="transmembrane region" description="Helical" evidence="13">
    <location>
        <begin position="89"/>
        <end position="108"/>
    </location>
</feature>
<keyword evidence="10" id="KW-0408">Iron</keyword>
<dbReference type="InterPro" id="IPR016174">
    <property type="entry name" value="Di-haem_cyt_TM"/>
</dbReference>
<evidence type="ECO:0000256" key="13">
    <source>
        <dbReference type="SAM" id="Phobius"/>
    </source>
</evidence>
<evidence type="ECO:0000256" key="5">
    <source>
        <dbReference type="ARBA" id="ARBA00022617"/>
    </source>
</evidence>
<dbReference type="SUPFAM" id="SSF81342">
    <property type="entry name" value="Transmembrane di-heme cytochromes"/>
    <property type="match status" value="1"/>
</dbReference>
<accession>A0ABY7ALX9</accession>
<keyword evidence="3" id="KW-0813">Transport</keyword>
<dbReference type="PANTHER" id="PTHR30529">
    <property type="entry name" value="CYTOCHROME B561"/>
    <property type="match status" value="1"/>
</dbReference>
<evidence type="ECO:0000256" key="4">
    <source>
        <dbReference type="ARBA" id="ARBA00022475"/>
    </source>
</evidence>
<proteinExistence type="inferred from homology"/>
<evidence type="ECO:0000256" key="12">
    <source>
        <dbReference type="ARBA" id="ARBA00037975"/>
    </source>
</evidence>
<evidence type="ECO:0000256" key="6">
    <source>
        <dbReference type="ARBA" id="ARBA00022692"/>
    </source>
</evidence>
<evidence type="ECO:0000256" key="7">
    <source>
        <dbReference type="ARBA" id="ARBA00022723"/>
    </source>
</evidence>
<keyword evidence="11 13" id="KW-0472">Membrane</keyword>
<evidence type="ECO:0000313" key="16">
    <source>
        <dbReference type="Proteomes" id="UP001163726"/>
    </source>
</evidence>
<keyword evidence="7" id="KW-0479">Metal-binding</keyword>
<reference evidence="15" key="1">
    <citation type="submission" date="2022-10" db="EMBL/GenBank/DDBJ databases">
        <title>Catenovulum adriacola sp. nov. isolated in the Harbour of Susak.</title>
        <authorList>
            <person name="Schoch T."/>
            <person name="Reich S.J."/>
            <person name="Stoeferle S."/>
            <person name="Flaiz M."/>
            <person name="Kazda M."/>
            <person name="Riedel C.U."/>
            <person name="Duerre P."/>
        </authorList>
    </citation>
    <scope>NUCLEOTIDE SEQUENCE</scope>
    <source>
        <strain evidence="15">TS8</strain>
    </source>
</reference>
<keyword evidence="9 13" id="KW-1133">Transmembrane helix</keyword>
<keyword evidence="5" id="KW-0349">Heme</keyword>
<dbReference type="Proteomes" id="UP001163726">
    <property type="component" value="Chromosome"/>
</dbReference>
<comment type="cofactor">
    <cofactor evidence="1">
        <name>heme b</name>
        <dbReference type="ChEBI" id="CHEBI:60344"/>
    </cofactor>
</comment>
<dbReference type="PANTHER" id="PTHR30529:SF1">
    <property type="entry name" value="CYTOCHROME B561 HOMOLOG 2"/>
    <property type="match status" value="1"/>
</dbReference>
<organism evidence="15 16">
    <name type="scientific">Catenovulum adriaticum</name>
    <dbReference type="NCBI Taxonomy" id="2984846"/>
    <lineage>
        <taxon>Bacteria</taxon>
        <taxon>Pseudomonadati</taxon>
        <taxon>Pseudomonadota</taxon>
        <taxon>Gammaproteobacteria</taxon>
        <taxon>Alteromonadales</taxon>
        <taxon>Alteromonadaceae</taxon>
        <taxon>Catenovulum</taxon>
    </lineage>
</organism>
<dbReference type="EMBL" id="CP109965">
    <property type="protein sequence ID" value="WAJ70565.1"/>
    <property type="molecule type" value="Genomic_DNA"/>
</dbReference>
<dbReference type="Pfam" id="PF01292">
    <property type="entry name" value="Ni_hydr_CYTB"/>
    <property type="match status" value="1"/>
</dbReference>
<evidence type="ECO:0000256" key="1">
    <source>
        <dbReference type="ARBA" id="ARBA00001970"/>
    </source>
</evidence>
<feature type="domain" description="Cytochrome b561 bacterial/Ni-hydrogenase" evidence="14">
    <location>
        <begin position="7"/>
        <end position="177"/>
    </location>
</feature>
<evidence type="ECO:0000313" key="15">
    <source>
        <dbReference type="EMBL" id="WAJ70565.1"/>
    </source>
</evidence>
<keyword evidence="4" id="KW-1003">Cell membrane</keyword>
<dbReference type="RefSeq" id="WP_268074915.1">
    <property type="nucleotide sequence ID" value="NZ_CP109965.1"/>
</dbReference>
<dbReference type="Gene3D" id="1.20.950.20">
    <property type="entry name" value="Transmembrane di-heme cytochromes, Chain C"/>
    <property type="match status" value="2"/>
</dbReference>
<sequence length="179" mass="20635">MSKPQSHSTIIQIIHWLSAPLIIGLFILGIWMVELSYYHTWYQRAPDIHKSLGILLFIILFVRIIARCVQTQPEPVSNIPKWQHKAAEFTHILMYVCIFIILVSGYLMSTASGKPVLVFDWFSVPALISYGDIQADNAGLVHQYTAYLLICTVILHILAFVQHQFFYKDHIIKRITPLK</sequence>
<gene>
    <name evidence="15" type="ORF">OLW01_01730</name>
</gene>
<evidence type="ECO:0000256" key="9">
    <source>
        <dbReference type="ARBA" id="ARBA00022989"/>
    </source>
</evidence>
<evidence type="ECO:0000256" key="2">
    <source>
        <dbReference type="ARBA" id="ARBA00004651"/>
    </source>
</evidence>